<dbReference type="GO" id="GO:0046677">
    <property type="term" value="P:response to antibiotic"/>
    <property type="evidence" value="ECO:0007669"/>
    <property type="project" value="UniProtKB-UniRule"/>
</dbReference>
<dbReference type="InterPro" id="IPR012338">
    <property type="entry name" value="Beta-lactam/transpept-like"/>
</dbReference>
<dbReference type="GO" id="GO:0008658">
    <property type="term" value="F:penicillin binding"/>
    <property type="evidence" value="ECO:0007669"/>
    <property type="project" value="InterPro"/>
</dbReference>
<evidence type="ECO:0000256" key="3">
    <source>
        <dbReference type="ARBA" id="ARBA00007898"/>
    </source>
</evidence>
<evidence type="ECO:0000256" key="13">
    <source>
        <dbReference type="ARBA" id="ARBA00022984"/>
    </source>
</evidence>
<keyword evidence="12" id="KW-0133">Cell shape</keyword>
<dbReference type="GO" id="GO:0071555">
    <property type="term" value="P:cell wall organization"/>
    <property type="evidence" value="ECO:0007669"/>
    <property type="project" value="UniProtKB-KW"/>
</dbReference>
<evidence type="ECO:0000313" key="23">
    <source>
        <dbReference type="EMBL" id="BBE19330.1"/>
    </source>
</evidence>
<dbReference type="Gene3D" id="3.30.1390.30">
    <property type="entry name" value="Penicillin-binding protein 2a, domain 3"/>
    <property type="match status" value="1"/>
</dbReference>
<accession>A0A5K7SCN6</accession>
<dbReference type="InterPro" id="IPR050515">
    <property type="entry name" value="Beta-lactam/transpept"/>
</dbReference>
<evidence type="ECO:0000256" key="2">
    <source>
        <dbReference type="ARBA" id="ARBA00004236"/>
    </source>
</evidence>
<keyword evidence="24" id="KW-1185">Reference proteome</keyword>
<evidence type="ECO:0000256" key="18">
    <source>
        <dbReference type="PIRSR" id="PIRSR602137-50"/>
    </source>
</evidence>
<evidence type="ECO:0000256" key="11">
    <source>
        <dbReference type="ARBA" id="ARBA00022801"/>
    </source>
</evidence>
<dbReference type="PANTHER" id="PTHR30627:SF2">
    <property type="entry name" value="PEPTIDOGLYCAN D,D-TRANSPEPTIDASE MRDA"/>
    <property type="match status" value="1"/>
</dbReference>
<comment type="subcellular location">
    <subcellularLocation>
        <location evidence="2">Cell membrane</location>
    </subcellularLocation>
    <subcellularLocation>
        <location evidence="1">Membrane</location>
        <topology evidence="1">Single-pass membrane protein</topology>
    </subcellularLocation>
</comment>
<proteinExistence type="inferred from homology"/>
<comment type="similarity">
    <text evidence="3 19">Belongs to the class-D beta-lactamase family.</text>
</comment>
<dbReference type="Gene3D" id="3.90.1310.10">
    <property type="entry name" value="Penicillin-binding protein 2a (Domain 2)"/>
    <property type="match status" value="1"/>
</dbReference>
<dbReference type="Pfam" id="PF03717">
    <property type="entry name" value="PBP_dimer"/>
    <property type="match status" value="1"/>
</dbReference>
<dbReference type="GO" id="GO:0005886">
    <property type="term" value="C:plasma membrane"/>
    <property type="evidence" value="ECO:0007669"/>
    <property type="project" value="UniProtKB-SubCell"/>
</dbReference>
<dbReference type="InterPro" id="IPR002137">
    <property type="entry name" value="Beta-lactam_class-D_AS"/>
</dbReference>
<dbReference type="PANTHER" id="PTHR30627">
    <property type="entry name" value="PEPTIDOGLYCAN D,D-TRANSPEPTIDASE"/>
    <property type="match status" value="1"/>
</dbReference>
<dbReference type="EMBL" id="AP018694">
    <property type="protein sequence ID" value="BBE19330.1"/>
    <property type="molecule type" value="Genomic_DNA"/>
</dbReference>
<dbReference type="GO" id="GO:0006508">
    <property type="term" value="P:proteolysis"/>
    <property type="evidence" value="ECO:0007669"/>
    <property type="project" value="UniProtKB-KW"/>
</dbReference>
<dbReference type="AlphaFoldDB" id="A0A5K7SCN6"/>
<dbReference type="Proteomes" id="UP001193389">
    <property type="component" value="Chromosome"/>
</dbReference>
<dbReference type="GO" id="GO:0008800">
    <property type="term" value="F:beta-lactamase activity"/>
    <property type="evidence" value="ECO:0007669"/>
    <property type="project" value="UniProtKB-UniRule"/>
</dbReference>
<evidence type="ECO:0000256" key="14">
    <source>
        <dbReference type="ARBA" id="ARBA00022989"/>
    </source>
</evidence>
<name>A0A5K7SCN6_9BACT</name>
<evidence type="ECO:0000256" key="10">
    <source>
        <dbReference type="ARBA" id="ARBA00022729"/>
    </source>
</evidence>
<dbReference type="GO" id="GO:0017001">
    <property type="term" value="P:antibiotic catabolic process"/>
    <property type="evidence" value="ECO:0007669"/>
    <property type="project" value="InterPro"/>
</dbReference>
<dbReference type="InterPro" id="IPR001460">
    <property type="entry name" value="PCN-bd_Tpept"/>
</dbReference>
<gene>
    <name evidence="23" type="ORF">AQPE_3515</name>
</gene>
<keyword evidence="5" id="KW-1003">Cell membrane</keyword>
<sequence length="611" mass="68522">MDTFSKRKLIVAGIMLGVGVIFILRLFSIQITNKTYKQFATRNVLRFITIYPARGLIYDRKGELMVYNKAAYDLMMIPREVKTFDTTELCNIVQLDRVELRDAIKKAKQYSRYKPSIVVGQISPDIYAPLQEKLYKYPGFFVQSRTLREYPSKSAAQVLGYVGEVNQRIIDNDPYYLSGDYVGVSGLEKAYEKELRGIKGITKSMVDVHNRVKGKYNDGKEDSTAILGQNLMTGMDASLQAYAELLMTNKRGAIVAIEPSTGEIILMASAPSYDPNLLVGRQRSANYSIMDRDSITKPMWNRAVNALYPPGSTFKLANALIALEEHAITPFDRFSCSGKGSKPISCTHSHVSPLAIREGIRESCNSFFWNAFREIMSHKSNSAESYQVWRDYITSFGFGTKLNPELSSENRGSIPEVSLYDKWYTPGHWNAMTIRSLAIGQGEIEATPLQMVNLCAMIANRGYYIAPHVVRAVQDANREVHKLEYEKKVVNISPEHFNTVIEGMQAVIAETKLQYTVKQDNFIVCGKTGTVQNPHGADHSAFVGFAPKDNPKIAIVVFIENAGFGATYAAPIAGLLMEKYLNDSIAPKHKELEQKLIETDLLNVVEVKKKL</sequence>
<evidence type="ECO:0000256" key="6">
    <source>
        <dbReference type="ARBA" id="ARBA00022519"/>
    </source>
</evidence>
<evidence type="ECO:0000256" key="17">
    <source>
        <dbReference type="ARBA" id="ARBA00023316"/>
    </source>
</evidence>
<feature type="domain" description="Penicillin-binding protein dimerisation" evidence="22">
    <location>
        <begin position="50"/>
        <end position="214"/>
    </location>
</feature>
<evidence type="ECO:0000256" key="12">
    <source>
        <dbReference type="ARBA" id="ARBA00022960"/>
    </source>
</evidence>
<dbReference type="Pfam" id="PF00905">
    <property type="entry name" value="Transpeptidase"/>
    <property type="match status" value="1"/>
</dbReference>
<dbReference type="GO" id="GO:0071972">
    <property type="term" value="F:peptidoglycan L,D-transpeptidase activity"/>
    <property type="evidence" value="ECO:0007669"/>
    <property type="project" value="TreeGrafter"/>
</dbReference>
<dbReference type="Gene3D" id="3.40.710.10">
    <property type="entry name" value="DD-peptidase/beta-lactamase superfamily"/>
    <property type="match status" value="1"/>
</dbReference>
<dbReference type="GO" id="GO:0008360">
    <property type="term" value="P:regulation of cell shape"/>
    <property type="evidence" value="ECO:0007669"/>
    <property type="project" value="UniProtKB-KW"/>
</dbReference>
<keyword evidence="13" id="KW-0573">Peptidoglycan synthesis</keyword>
<evidence type="ECO:0000256" key="8">
    <source>
        <dbReference type="ARBA" id="ARBA00022670"/>
    </source>
</evidence>
<dbReference type="InterPro" id="IPR036138">
    <property type="entry name" value="PBP_dimer_sf"/>
</dbReference>
<evidence type="ECO:0000256" key="15">
    <source>
        <dbReference type="ARBA" id="ARBA00023136"/>
    </source>
</evidence>
<keyword evidence="16 19" id="KW-0046">Antibiotic resistance</keyword>
<evidence type="ECO:0000259" key="21">
    <source>
        <dbReference type="Pfam" id="PF00905"/>
    </source>
</evidence>
<feature type="domain" description="Penicillin-binding protein transpeptidase" evidence="21">
    <location>
        <begin position="252"/>
        <end position="578"/>
    </location>
</feature>
<organism evidence="23 24">
    <name type="scientific">Aquipluma nitroreducens</name>
    <dbReference type="NCBI Taxonomy" id="2010828"/>
    <lineage>
        <taxon>Bacteria</taxon>
        <taxon>Pseudomonadati</taxon>
        <taxon>Bacteroidota</taxon>
        <taxon>Bacteroidia</taxon>
        <taxon>Marinilabiliales</taxon>
        <taxon>Prolixibacteraceae</taxon>
        <taxon>Aquipluma</taxon>
    </lineage>
</organism>
<keyword evidence="9 20" id="KW-0812">Transmembrane</keyword>
<feature type="modified residue" description="N6-carboxylysine" evidence="18">
    <location>
        <position position="315"/>
    </location>
</feature>
<dbReference type="PROSITE" id="PS00337">
    <property type="entry name" value="BETA_LACTAMASE_D"/>
    <property type="match status" value="1"/>
</dbReference>
<evidence type="ECO:0000259" key="22">
    <source>
        <dbReference type="Pfam" id="PF03717"/>
    </source>
</evidence>
<keyword evidence="8" id="KW-0645">Protease</keyword>
<evidence type="ECO:0000256" key="1">
    <source>
        <dbReference type="ARBA" id="ARBA00004167"/>
    </source>
</evidence>
<evidence type="ECO:0000256" key="9">
    <source>
        <dbReference type="ARBA" id="ARBA00022692"/>
    </source>
</evidence>
<evidence type="ECO:0000313" key="24">
    <source>
        <dbReference type="Proteomes" id="UP001193389"/>
    </source>
</evidence>
<evidence type="ECO:0000256" key="19">
    <source>
        <dbReference type="RuleBase" id="RU361140"/>
    </source>
</evidence>
<dbReference type="SUPFAM" id="SSF56519">
    <property type="entry name" value="Penicillin binding protein dimerisation domain"/>
    <property type="match status" value="1"/>
</dbReference>
<dbReference type="EC" id="3.5.2.6" evidence="4 19"/>
<dbReference type="InterPro" id="IPR005311">
    <property type="entry name" value="PBP_dimer"/>
</dbReference>
<evidence type="ECO:0000256" key="4">
    <source>
        <dbReference type="ARBA" id="ARBA00012865"/>
    </source>
</evidence>
<dbReference type="GO" id="GO:0009002">
    <property type="term" value="F:serine-type D-Ala-D-Ala carboxypeptidase activity"/>
    <property type="evidence" value="ECO:0007669"/>
    <property type="project" value="InterPro"/>
</dbReference>
<dbReference type="RefSeq" id="WP_318347585.1">
    <property type="nucleotide sequence ID" value="NZ_AP018694.1"/>
</dbReference>
<keyword evidence="6" id="KW-0997">Cell inner membrane</keyword>
<evidence type="ECO:0000256" key="5">
    <source>
        <dbReference type="ARBA" id="ARBA00022475"/>
    </source>
</evidence>
<protein>
    <recommendedName>
        <fullName evidence="4 19">Beta-lactamase</fullName>
        <ecNumber evidence="4 19">3.5.2.6</ecNumber>
    </recommendedName>
</protein>
<dbReference type="NCBIfam" id="TIGR03423">
    <property type="entry name" value="pbp2_mrdA"/>
    <property type="match status" value="1"/>
</dbReference>
<feature type="transmembrane region" description="Helical" evidence="20">
    <location>
        <begin position="9"/>
        <end position="27"/>
    </location>
</feature>
<keyword evidence="14 20" id="KW-1133">Transmembrane helix</keyword>
<dbReference type="KEGG" id="anf:AQPE_3515"/>
<keyword evidence="10" id="KW-0732">Signal</keyword>
<dbReference type="InterPro" id="IPR017790">
    <property type="entry name" value="Penicillin-binding_protein_2"/>
</dbReference>
<keyword evidence="17" id="KW-0961">Cell wall biogenesis/degradation</keyword>
<evidence type="ECO:0000256" key="16">
    <source>
        <dbReference type="ARBA" id="ARBA00023251"/>
    </source>
</evidence>
<keyword evidence="15 20" id="KW-0472">Membrane</keyword>
<reference evidence="23" key="1">
    <citation type="journal article" date="2020" name="Int. J. Syst. Evol. Microbiol.">
        <title>Aquipluma nitroreducens gen. nov. sp. nov., a novel facultatively anaerobic bacterium isolated from a freshwater lake.</title>
        <authorList>
            <person name="Watanabe M."/>
            <person name="Kojima H."/>
            <person name="Fukui M."/>
        </authorList>
    </citation>
    <scope>NUCLEOTIDE SEQUENCE</scope>
    <source>
        <strain evidence="23">MeG22</strain>
    </source>
</reference>
<comment type="catalytic activity">
    <reaction evidence="19">
        <text>a beta-lactam + H2O = a substituted beta-amino acid</text>
        <dbReference type="Rhea" id="RHEA:20401"/>
        <dbReference type="ChEBI" id="CHEBI:15377"/>
        <dbReference type="ChEBI" id="CHEBI:35627"/>
        <dbReference type="ChEBI" id="CHEBI:140347"/>
        <dbReference type="EC" id="3.5.2.6"/>
    </reaction>
</comment>
<evidence type="ECO:0000256" key="20">
    <source>
        <dbReference type="SAM" id="Phobius"/>
    </source>
</evidence>
<keyword evidence="7" id="KW-0121">Carboxypeptidase</keyword>
<evidence type="ECO:0000256" key="7">
    <source>
        <dbReference type="ARBA" id="ARBA00022645"/>
    </source>
</evidence>
<dbReference type="GO" id="GO:0009252">
    <property type="term" value="P:peptidoglycan biosynthetic process"/>
    <property type="evidence" value="ECO:0007669"/>
    <property type="project" value="UniProtKB-KW"/>
</dbReference>
<feature type="active site" description="Acyl-ester intermediate" evidence="18">
    <location>
        <position position="312"/>
    </location>
</feature>
<keyword evidence="11 19" id="KW-0378">Hydrolase</keyword>
<dbReference type="SUPFAM" id="SSF56601">
    <property type="entry name" value="beta-lactamase/transpeptidase-like"/>
    <property type="match status" value="1"/>
</dbReference>